<sequence length="189" mass="19866">MSDAAIPAPAAGGYRTPAKILHWTVAVLVLGMIPVGISLESLPKGPIQDGFYAAHKSTGFLVLVLMLARLAFRLAAPPPPPEPSLAGWQVGVSHAVHWTLYLLLLVMPVIGWAGSNAFGAPVSVYGLFTLPDIASKNEDFSKTLLGIHGTMGLIAGALILLHIAAALYHRFALKDAVLARMTTAPAETD</sequence>
<dbReference type="AlphaFoldDB" id="A0A9E6R746"/>
<dbReference type="GO" id="GO:0022904">
    <property type="term" value="P:respiratory electron transport chain"/>
    <property type="evidence" value="ECO:0007669"/>
    <property type="project" value="InterPro"/>
</dbReference>
<dbReference type="Pfam" id="PF01292">
    <property type="entry name" value="Ni_hydr_CYTB"/>
    <property type="match status" value="1"/>
</dbReference>
<evidence type="ECO:0000256" key="1">
    <source>
        <dbReference type="ARBA" id="ARBA00001970"/>
    </source>
</evidence>
<dbReference type="RefSeq" id="WP_261401554.1">
    <property type="nucleotide sequence ID" value="NZ_CP081869.1"/>
</dbReference>
<dbReference type="EMBL" id="CP081869">
    <property type="protein sequence ID" value="QZN98616.1"/>
    <property type="molecule type" value="Genomic_DNA"/>
</dbReference>
<dbReference type="GO" id="GO:0020037">
    <property type="term" value="F:heme binding"/>
    <property type="evidence" value="ECO:0007669"/>
    <property type="project" value="TreeGrafter"/>
</dbReference>
<keyword evidence="5" id="KW-0349">Heme</keyword>
<name>A0A9E6R746_9HYPH</name>
<evidence type="ECO:0000256" key="12">
    <source>
        <dbReference type="ARBA" id="ARBA00037975"/>
    </source>
</evidence>
<feature type="transmembrane region" description="Helical" evidence="13">
    <location>
        <begin position="60"/>
        <end position="78"/>
    </location>
</feature>
<comment type="similarity">
    <text evidence="12">Belongs to the cytochrome b561 family.</text>
</comment>
<evidence type="ECO:0000313" key="16">
    <source>
        <dbReference type="Proteomes" id="UP000825701"/>
    </source>
</evidence>
<evidence type="ECO:0000256" key="13">
    <source>
        <dbReference type="SAM" id="Phobius"/>
    </source>
</evidence>
<dbReference type="InterPro" id="IPR011577">
    <property type="entry name" value="Cyt_b561_bac/Ni-Hgenase"/>
</dbReference>
<keyword evidence="9 13" id="KW-1133">Transmembrane helix</keyword>
<keyword evidence="3" id="KW-0813">Transport</keyword>
<keyword evidence="16" id="KW-1185">Reference proteome</keyword>
<evidence type="ECO:0000256" key="9">
    <source>
        <dbReference type="ARBA" id="ARBA00022989"/>
    </source>
</evidence>
<keyword evidence="7" id="KW-0479">Metal-binding</keyword>
<dbReference type="Proteomes" id="UP000825701">
    <property type="component" value="Chromosome"/>
</dbReference>
<evidence type="ECO:0000256" key="6">
    <source>
        <dbReference type="ARBA" id="ARBA00022692"/>
    </source>
</evidence>
<evidence type="ECO:0000256" key="11">
    <source>
        <dbReference type="ARBA" id="ARBA00023136"/>
    </source>
</evidence>
<evidence type="ECO:0000256" key="5">
    <source>
        <dbReference type="ARBA" id="ARBA00022617"/>
    </source>
</evidence>
<dbReference type="GO" id="GO:0046872">
    <property type="term" value="F:metal ion binding"/>
    <property type="evidence" value="ECO:0007669"/>
    <property type="project" value="UniProtKB-KW"/>
</dbReference>
<accession>A0A9E6R746</accession>
<comment type="cofactor">
    <cofactor evidence="1">
        <name>heme b</name>
        <dbReference type="ChEBI" id="CHEBI:60344"/>
    </cofactor>
</comment>
<dbReference type="InterPro" id="IPR016174">
    <property type="entry name" value="Di-haem_cyt_TM"/>
</dbReference>
<feature type="domain" description="Cytochrome b561 bacterial/Ni-hydrogenase" evidence="14">
    <location>
        <begin position="14"/>
        <end position="183"/>
    </location>
</feature>
<feature type="transmembrane region" description="Helical" evidence="13">
    <location>
        <begin position="149"/>
        <end position="168"/>
    </location>
</feature>
<proteinExistence type="inferred from homology"/>
<feature type="transmembrane region" description="Helical" evidence="13">
    <location>
        <begin position="20"/>
        <end position="39"/>
    </location>
</feature>
<evidence type="ECO:0000256" key="2">
    <source>
        <dbReference type="ARBA" id="ARBA00004651"/>
    </source>
</evidence>
<comment type="subcellular location">
    <subcellularLocation>
        <location evidence="2">Cell membrane</location>
        <topology evidence="2">Multi-pass membrane protein</topology>
    </subcellularLocation>
</comment>
<keyword evidence="6 13" id="KW-0812">Transmembrane</keyword>
<evidence type="ECO:0000313" key="15">
    <source>
        <dbReference type="EMBL" id="QZN98616.1"/>
    </source>
</evidence>
<feature type="transmembrane region" description="Helical" evidence="13">
    <location>
        <begin position="98"/>
        <end position="128"/>
    </location>
</feature>
<dbReference type="KEGG" id="cmet:K6K41_16465"/>
<keyword evidence="4" id="KW-1003">Cell membrane</keyword>
<organism evidence="15 16">
    <name type="scientific">Chenggangzhangella methanolivorans</name>
    <dbReference type="NCBI Taxonomy" id="1437009"/>
    <lineage>
        <taxon>Bacteria</taxon>
        <taxon>Pseudomonadati</taxon>
        <taxon>Pseudomonadota</taxon>
        <taxon>Alphaproteobacteria</taxon>
        <taxon>Hyphomicrobiales</taxon>
        <taxon>Methylopilaceae</taxon>
        <taxon>Chenggangzhangella</taxon>
    </lineage>
</organism>
<dbReference type="SUPFAM" id="SSF81342">
    <property type="entry name" value="Transmembrane di-heme cytochromes"/>
    <property type="match status" value="1"/>
</dbReference>
<protein>
    <submittedName>
        <fullName evidence="15">Cytochrome b</fullName>
    </submittedName>
</protein>
<evidence type="ECO:0000256" key="3">
    <source>
        <dbReference type="ARBA" id="ARBA00022448"/>
    </source>
</evidence>
<evidence type="ECO:0000259" key="14">
    <source>
        <dbReference type="Pfam" id="PF01292"/>
    </source>
</evidence>
<keyword evidence="11 13" id="KW-0472">Membrane</keyword>
<dbReference type="GO" id="GO:0005886">
    <property type="term" value="C:plasma membrane"/>
    <property type="evidence" value="ECO:0007669"/>
    <property type="project" value="UniProtKB-SubCell"/>
</dbReference>
<keyword evidence="10" id="KW-0408">Iron</keyword>
<evidence type="ECO:0000256" key="4">
    <source>
        <dbReference type="ARBA" id="ARBA00022475"/>
    </source>
</evidence>
<reference evidence="15" key="1">
    <citation type="submission" date="2021-08" db="EMBL/GenBank/DDBJ databases">
        <authorList>
            <person name="Zhang H."/>
            <person name="Xu M."/>
            <person name="Yu Z."/>
            <person name="Yang L."/>
            <person name="Cai Y."/>
        </authorList>
    </citation>
    <scope>NUCLEOTIDE SEQUENCE</scope>
    <source>
        <strain evidence="15">CHL1</strain>
    </source>
</reference>
<dbReference type="GO" id="GO:0009055">
    <property type="term" value="F:electron transfer activity"/>
    <property type="evidence" value="ECO:0007669"/>
    <property type="project" value="InterPro"/>
</dbReference>
<dbReference type="PANTHER" id="PTHR30529:SF1">
    <property type="entry name" value="CYTOCHROME B561 HOMOLOG 2"/>
    <property type="match status" value="1"/>
</dbReference>
<dbReference type="PANTHER" id="PTHR30529">
    <property type="entry name" value="CYTOCHROME B561"/>
    <property type="match status" value="1"/>
</dbReference>
<evidence type="ECO:0000256" key="10">
    <source>
        <dbReference type="ARBA" id="ARBA00023004"/>
    </source>
</evidence>
<evidence type="ECO:0000256" key="8">
    <source>
        <dbReference type="ARBA" id="ARBA00022982"/>
    </source>
</evidence>
<gene>
    <name evidence="15" type="ORF">K6K41_16465</name>
</gene>
<dbReference type="InterPro" id="IPR052168">
    <property type="entry name" value="Cytochrome_b561_oxidase"/>
</dbReference>
<evidence type="ECO:0000256" key="7">
    <source>
        <dbReference type="ARBA" id="ARBA00022723"/>
    </source>
</evidence>
<keyword evidence="8" id="KW-0249">Electron transport</keyword>